<dbReference type="EMBL" id="JAIQCJ010001561">
    <property type="protein sequence ID" value="KAJ8788962.1"/>
    <property type="molecule type" value="Genomic_DNA"/>
</dbReference>
<organism evidence="2 3">
    <name type="scientific">Eschrichtius robustus</name>
    <name type="common">California gray whale</name>
    <name type="synonym">Eschrichtius gibbosus</name>
    <dbReference type="NCBI Taxonomy" id="9764"/>
    <lineage>
        <taxon>Eukaryota</taxon>
        <taxon>Metazoa</taxon>
        <taxon>Chordata</taxon>
        <taxon>Craniata</taxon>
        <taxon>Vertebrata</taxon>
        <taxon>Euteleostomi</taxon>
        <taxon>Mammalia</taxon>
        <taxon>Eutheria</taxon>
        <taxon>Laurasiatheria</taxon>
        <taxon>Artiodactyla</taxon>
        <taxon>Whippomorpha</taxon>
        <taxon>Cetacea</taxon>
        <taxon>Mysticeti</taxon>
        <taxon>Eschrichtiidae</taxon>
        <taxon>Eschrichtius</taxon>
    </lineage>
</organism>
<evidence type="ECO:0000313" key="3">
    <source>
        <dbReference type="Proteomes" id="UP001159641"/>
    </source>
</evidence>
<evidence type="ECO:0000313" key="2">
    <source>
        <dbReference type="EMBL" id="KAJ8788962.1"/>
    </source>
</evidence>
<comment type="caution">
    <text evidence="2">The sequence shown here is derived from an EMBL/GenBank/DDBJ whole genome shotgun (WGS) entry which is preliminary data.</text>
</comment>
<gene>
    <name evidence="2" type="ORF">J1605_022368</name>
</gene>
<protein>
    <submittedName>
        <fullName evidence="2">Uncharacterized protein</fullName>
    </submittedName>
</protein>
<reference evidence="2 3" key="1">
    <citation type="submission" date="2022-11" db="EMBL/GenBank/DDBJ databases">
        <title>Whole genome sequence of Eschrichtius robustus ER-17-0199.</title>
        <authorList>
            <person name="Bruniche-Olsen A."/>
            <person name="Black A.N."/>
            <person name="Fields C.J."/>
            <person name="Walden K."/>
            <person name="Dewoody J.A."/>
        </authorList>
    </citation>
    <scope>NUCLEOTIDE SEQUENCE [LARGE SCALE GENOMIC DNA]</scope>
    <source>
        <strain evidence="2">ER-17-0199</strain>
        <tissue evidence="2">Blubber</tissue>
    </source>
</reference>
<feature type="region of interest" description="Disordered" evidence="1">
    <location>
        <begin position="1"/>
        <end position="61"/>
    </location>
</feature>
<dbReference type="AlphaFoldDB" id="A0AB34HCQ5"/>
<dbReference type="Proteomes" id="UP001159641">
    <property type="component" value="Unassembled WGS sequence"/>
</dbReference>
<keyword evidence="3" id="KW-1185">Reference proteome</keyword>
<name>A0AB34HCQ5_ESCRO</name>
<proteinExistence type="predicted"/>
<evidence type="ECO:0000256" key="1">
    <source>
        <dbReference type="SAM" id="MobiDB-lite"/>
    </source>
</evidence>
<sequence>MGAGRTEQGPEAPESRQPFSYSRPSACGGGSSGVPIFSGEGVEEEDGGGGPQPSPYLGSPVSFLFPLGSPKTAPPYASSHDALAMPGTVLGKEVRKGTPILARLG</sequence>
<accession>A0AB34HCQ5</accession>